<reference evidence="4" key="1">
    <citation type="submission" date="2019-07" db="EMBL/GenBank/DDBJ databases">
        <authorList>
            <person name="Dittberner H."/>
        </authorList>
    </citation>
    <scope>NUCLEOTIDE SEQUENCE [LARGE SCALE GENOMIC DNA]</scope>
</reference>
<feature type="transmembrane region" description="Helical" evidence="2">
    <location>
        <begin position="12"/>
        <end position="31"/>
    </location>
</feature>
<keyword evidence="2" id="KW-0812">Transmembrane</keyword>
<evidence type="ECO:0000256" key="1">
    <source>
        <dbReference type="SAM" id="MobiDB-lite"/>
    </source>
</evidence>
<dbReference type="Pfam" id="PF10536">
    <property type="entry name" value="PMD"/>
    <property type="match status" value="1"/>
</dbReference>
<dbReference type="AlphaFoldDB" id="A0A565BGY4"/>
<dbReference type="PANTHER" id="PTHR46033:SF73">
    <property type="entry name" value="AMINOTRANSFERASE-LIKE, MOBILE DOMAIN PROTEIN-RELATED"/>
    <property type="match status" value="1"/>
</dbReference>
<sequence length="720" mass="81802">MDSNDDELEHVAFLVCWLSYFVFPLRYYHLYEAVFPIAVHLSIGTKIALAPAVLAHLYAELSLLKNHIQGFGESTVKTDFTALFKLVQVWTWERFKELQPEPKELLKGEPRLALWHETQRNLDDVRRILDHSKIDSFEWRPFTKPVKGWDFPRFNPEKAMLVPVGPNLDDEFISFARCIKVSVLVGIGYVEHYFPDRVASQFGMLQNVPSLVTRNKLSQEEAWDHYNKPIDALALHIPSRYAVPCVTPVFCEWWRKTFQEFQSSKSGVARNIIGDDDTSYVPSGSKKNRPSEDVRKTSSKDSRRKRRKYMKLARESTSFVPSGSKMNRTSEDIRKKISKDSRNKRRKRMMKVRNKKRKQRLHQTMMKMMIASPFERKRKKKYSDVKNSKGDDSEPLGKKSRLETNNNDSGTSQKLASISDETEQRNEETDETGSKAGKKNIGLSPIDETNSSDSCLGANGVDIVVSPPETVQNCDDEFDVYGSNADMINDGSEEPNVLLQEDGSIAGEKASSDEKLCSEAEKEDDDILIQKKLETDELPNNNEPTTPQKLASGGTNGDETSEAYDVVTQGQDEEDGSIAGEKVRSDEKEDDVVDNERLVQEKVAIEEEKEDLALNADNNGPILREDDVADDNERLVQENAAIEEEEDLALNADNIGPTLREDDDDSFEKSSHEMEVLVSSIEARIEKAERKLAWLLERRAIRQRKIAAARLIKRRGMGAV</sequence>
<feature type="compositionally biased region" description="Polar residues" evidence="1">
    <location>
        <begin position="403"/>
        <end position="416"/>
    </location>
</feature>
<dbReference type="GO" id="GO:0010073">
    <property type="term" value="P:meristem maintenance"/>
    <property type="evidence" value="ECO:0007669"/>
    <property type="project" value="InterPro"/>
</dbReference>
<comment type="caution">
    <text evidence="4">The sequence shown here is derived from an EMBL/GenBank/DDBJ whole genome shotgun (WGS) entry which is preliminary data.</text>
</comment>
<protein>
    <recommendedName>
        <fullName evidence="3">Aminotransferase-like plant mobile domain-containing protein</fullName>
    </recommendedName>
</protein>
<evidence type="ECO:0000259" key="3">
    <source>
        <dbReference type="Pfam" id="PF10536"/>
    </source>
</evidence>
<feature type="compositionally biased region" description="Basic and acidic residues" evidence="1">
    <location>
        <begin position="328"/>
        <end position="341"/>
    </location>
</feature>
<feature type="region of interest" description="Disordered" evidence="1">
    <location>
        <begin position="272"/>
        <end position="461"/>
    </location>
</feature>
<feature type="compositionally biased region" description="Basic residues" evidence="1">
    <location>
        <begin position="302"/>
        <end position="311"/>
    </location>
</feature>
<feature type="compositionally biased region" description="Basic residues" evidence="1">
    <location>
        <begin position="342"/>
        <end position="361"/>
    </location>
</feature>
<dbReference type="InterPro" id="IPR044824">
    <property type="entry name" value="MAIN-like"/>
</dbReference>
<proteinExistence type="predicted"/>
<dbReference type="OrthoDB" id="1572276at2759"/>
<dbReference type="EMBL" id="CABITT030000004">
    <property type="protein sequence ID" value="VVB00563.1"/>
    <property type="molecule type" value="Genomic_DNA"/>
</dbReference>
<feature type="compositionally biased region" description="Basic and acidic residues" evidence="1">
    <location>
        <begin position="510"/>
        <end position="520"/>
    </location>
</feature>
<feature type="compositionally biased region" description="Basic and acidic residues" evidence="1">
    <location>
        <begin position="289"/>
        <end position="301"/>
    </location>
</feature>
<feature type="transmembrane region" description="Helical" evidence="2">
    <location>
        <begin position="37"/>
        <end position="59"/>
    </location>
</feature>
<feature type="compositionally biased region" description="Polar residues" evidence="1">
    <location>
        <begin position="315"/>
        <end position="327"/>
    </location>
</feature>
<evidence type="ECO:0000256" key="2">
    <source>
        <dbReference type="SAM" id="Phobius"/>
    </source>
</evidence>
<keyword evidence="2" id="KW-1133">Transmembrane helix</keyword>
<name>A0A565BGY4_9BRAS</name>
<keyword evidence="5" id="KW-1185">Reference proteome</keyword>
<feature type="domain" description="Aminotransferase-like plant mobile" evidence="3">
    <location>
        <begin position="6"/>
        <end position="255"/>
    </location>
</feature>
<evidence type="ECO:0000313" key="4">
    <source>
        <dbReference type="EMBL" id="VVB00563.1"/>
    </source>
</evidence>
<dbReference type="PANTHER" id="PTHR46033">
    <property type="entry name" value="PROTEIN MAIN-LIKE 2"/>
    <property type="match status" value="1"/>
</dbReference>
<keyword evidence="2" id="KW-0472">Membrane</keyword>
<evidence type="ECO:0000313" key="5">
    <source>
        <dbReference type="Proteomes" id="UP000489600"/>
    </source>
</evidence>
<organism evidence="4 5">
    <name type="scientific">Arabis nemorensis</name>
    <dbReference type="NCBI Taxonomy" id="586526"/>
    <lineage>
        <taxon>Eukaryota</taxon>
        <taxon>Viridiplantae</taxon>
        <taxon>Streptophyta</taxon>
        <taxon>Embryophyta</taxon>
        <taxon>Tracheophyta</taxon>
        <taxon>Spermatophyta</taxon>
        <taxon>Magnoliopsida</taxon>
        <taxon>eudicotyledons</taxon>
        <taxon>Gunneridae</taxon>
        <taxon>Pentapetalae</taxon>
        <taxon>rosids</taxon>
        <taxon>malvids</taxon>
        <taxon>Brassicales</taxon>
        <taxon>Brassicaceae</taxon>
        <taxon>Arabideae</taxon>
        <taxon>Arabis</taxon>
    </lineage>
</organism>
<gene>
    <name evidence="4" type="ORF">ANE_LOCUS11007</name>
</gene>
<feature type="region of interest" description="Disordered" evidence="1">
    <location>
        <begin position="503"/>
        <end position="596"/>
    </location>
</feature>
<dbReference type="InterPro" id="IPR019557">
    <property type="entry name" value="AminoTfrase-like_pln_mobile"/>
</dbReference>
<accession>A0A565BGY4</accession>
<dbReference type="Proteomes" id="UP000489600">
    <property type="component" value="Unassembled WGS sequence"/>
</dbReference>
<feature type="compositionally biased region" description="Polar residues" evidence="1">
    <location>
        <begin position="538"/>
        <end position="549"/>
    </location>
</feature>
<feature type="compositionally biased region" description="Basic and acidic residues" evidence="1">
    <location>
        <begin position="382"/>
        <end position="402"/>
    </location>
</feature>
<feature type="region of interest" description="Disordered" evidence="1">
    <location>
        <begin position="646"/>
        <end position="670"/>
    </location>
</feature>